<organism evidence="2 3">
    <name type="scientific">Novimethylophilus kurashikiensis</name>
    <dbReference type="NCBI Taxonomy" id="1825523"/>
    <lineage>
        <taxon>Bacteria</taxon>
        <taxon>Pseudomonadati</taxon>
        <taxon>Pseudomonadota</taxon>
        <taxon>Betaproteobacteria</taxon>
        <taxon>Nitrosomonadales</taxon>
        <taxon>Methylophilaceae</taxon>
        <taxon>Novimethylophilus</taxon>
    </lineage>
</organism>
<keyword evidence="3" id="KW-1185">Reference proteome</keyword>
<accession>A0A2R5F914</accession>
<dbReference type="EMBL" id="BDOQ01000002">
    <property type="protein sequence ID" value="GBG13171.1"/>
    <property type="molecule type" value="Genomic_DNA"/>
</dbReference>
<protein>
    <submittedName>
        <fullName evidence="2">Extradiol ring-cleavage dioxygenase</fullName>
    </submittedName>
</protein>
<dbReference type="Proteomes" id="UP000245081">
    <property type="component" value="Unassembled WGS sequence"/>
</dbReference>
<evidence type="ECO:0000313" key="2">
    <source>
        <dbReference type="EMBL" id="GBG13171.1"/>
    </source>
</evidence>
<proteinExistence type="predicted"/>
<reference evidence="2 3" key="1">
    <citation type="journal article" date="2018" name="Environ. Microbiol.">
        <title>Isolation and genomic characterization of Novimethylophilus kurashikiensis gen. nov. sp. nov., a new lanthanide-dependent methylotrophic species of Methylophilaceae.</title>
        <authorList>
            <person name="Lv H."/>
            <person name="Sahin N."/>
            <person name="Tani A."/>
        </authorList>
    </citation>
    <scope>NUCLEOTIDE SEQUENCE [LARGE SCALE GENOMIC DNA]</scope>
    <source>
        <strain evidence="2 3">La2-4</strain>
    </source>
</reference>
<sequence>MSAGLIVLISELAKRGGWMSALLATLPLTSLLAIVWLYVDTRDTQKIAALSIDIFWLVLPSLSFFIALPWLLRMRMNFWLSLAISLAIMFACYLLMMALLKKIGVNP</sequence>
<dbReference type="GO" id="GO:0051213">
    <property type="term" value="F:dioxygenase activity"/>
    <property type="evidence" value="ECO:0007669"/>
    <property type="project" value="UniProtKB-KW"/>
</dbReference>
<keyword evidence="1" id="KW-0812">Transmembrane</keyword>
<keyword evidence="2" id="KW-0223">Dioxygenase</keyword>
<name>A0A2R5F914_9PROT</name>
<keyword evidence="2" id="KW-0560">Oxidoreductase</keyword>
<feature type="transmembrane region" description="Helical" evidence="1">
    <location>
        <begin position="18"/>
        <end position="38"/>
    </location>
</feature>
<feature type="transmembrane region" description="Helical" evidence="1">
    <location>
        <begin position="50"/>
        <end position="72"/>
    </location>
</feature>
<comment type="caution">
    <text evidence="2">The sequence shown here is derived from an EMBL/GenBank/DDBJ whole genome shotgun (WGS) entry which is preliminary data.</text>
</comment>
<dbReference type="InterPro" id="IPR058117">
    <property type="entry name" value="BV97_02767-like"/>
</dbReference>
<evidence type="ECO:0000256" key="1">
    <source>
        <dbReference type="SAM" id="Phobius"/>
    </source>
</evidence>
<keyword evidence="1" id="KW-1133">Transmembrane helix</keyword>
<gene>
    <name evidence="2" type="ORF">NMK_0715</name>
</gene>
<keyword evidence="1" id="KW-0472">Membrane</keyword>
<feature type="transmembrane region" description="Helical" evidence="1">
    <location>
        <begin position="78"/>
        <end position="100"/>
    </location>
</feature>
<evidence type="ECO:0000313" key="3">
    <source>
        <dbReference type="Proteomes" id="UP000245081"/>
    </source>
</evidence>
<dbReference type="NCBIfam" id="NF006749">
    <property type="entry name" value="PRK09272.1-2"/>
    <property type="match status" value="1"/>
</dbReference>
<dbReference type="AlphaFoldDB" id="A0A2R5F914"/>